<dbReference type="PROSITE" id="PS00280">
    <property type="entry name" value="BPTI_KUNITZ_1"/>
    <property type="match status" value="5"/>
</dbReference>
<feature type="compositionally biased region" description="Polar residues" evidence="4">
    <location>
        <begin position="428"/>
        <end position="437"/>
    </location>
</feature>
<feature type="region of interest" description="Disordered" evidence="4">
    <location>
        <begin position="2067"/>
        <end position="2109"/>
    </location>
</feature>
<feature type="domain" description="BPTI/Kunitz inhibitor" evidence="6">
    <location>
        <begin position="2906"/>
        <end position="2963"/>
    </location>
</feature>
<dbReference type="SMART" id="SM00131">
    <property type="entry name" value="KU"/>
    <property type="match status" value="9"/>
</dbReference>
<dbReference type="Pfam" id="PF00014">
    <property type="entry name" value="Kunitz_BPTI"/>
    <property type="match status" value="9"/>
</dbReference>
<dbReference type="FunFam" id="4.10.410.10:FF:000020">
    <property type="entry name" value="Collagen, type VI, alpha 3"/>
    <property type="match status" value="2"/>
</dbReference>
<dbReference type="GO" id="GO:0004867">
    <property type="term" value="F:serine-type endopeptidase inhibitor activity"/>
    <property type="evidence" value="ECO:0007669"/>
    <property type="project" value="UniProtKB-KW"/>
</dbReference>
<accession>A0A915C3H6</accession>
<evidence type="ECO:0000256" key="4">
    <source>
        <dbReference type="SAM" id="MobiDB-lite"/>
    </source>
</evidence>
<dbReference type="WBParaSite" id="PgR085_g014_t01">
    <property type="protein sequence ID" value="PgR085_g014_t01"/>
    <property type="gene ID" value="PgR085_g014"/>
</dbReference>
<feature type="domain" description="BPTI/Kunitz inhibitor" evidence="6">
    <location>
        <begin position="578"/>
        <end position="628"/>
    </location>
</feature>
<feature type="domain" description="BPTI/Kunitz inhibitor" evidence="6">
    <location>
        <begin position="464"/>
        <end position="514"/>
    </location>
</feature>
<feature type="compositionally biased region" description="Polar residues" evidence="4">
    <location>
        <begin position="359"/>
        <end position="374"/>
    </location>
</feature>
<feature type="region of interest" description="Disordered" evidence="4">
    <location>
        <begin position="428"/>
        <end position="452"/>
    </location>
</feature>
<evidence type="ECO:0000256" key="2">
    <source>
        <dbReference type="ARBA" id="ARBA00022900"/>
    </source>
</evidence>
<feature type="compositionally biased region" description="Acidic residues" evidence="4">
    <location>
        <begin position="2079"/>
        <end position="2090"/>
    </location>
</feature>
<feature type="compositionally biased region" description="Low complexity" evidence="4">
    <location>
        <begin position="1342"/>
        <end position="1352"/>
    </location>
</feature>
<evidence type="ECO:0000256" key="3">
    <source>
        <dbReference type="ARBA" id="ARBA00023157"/>
    </source>
</evidence>
<feature type="compositionally biased region" description="Low complexity" evidence="4">
    <location>
        <begin position="706"/>
        <end position="724"/>
    </location>
</feature>
<feature type="compositionally biased region" description="Basic residues" evidence="4">
    <location>
        <begin position="2592"/>
        <end position="2601"/>
    </location>
</feature>
<dbReference type="SMART" id="SM00289">
    <property type="entry name" value="WR1"/>
    <property type="match status" value="3"/>
</dbReference>
<keyword evidence="3" id="KW-1015">Disulfide bond</keyword>
<proteinExistence type="predicted"/>
<dbReference type="InterPro" id="IPR036880">
    <property type="entry name" value="Kunitz_BPTI_sf"/>
</dbReference>
<feature type="region of interest" description="Disordered" evidence="4">
    <location>
        <begin position="1340"/>
        <end position="1393"/>
    </location>
</feature>
<dbReference type="PRINTS" id="PR00759">
    <property type="entry name" value="BASICPTASE"/>
</dbReference>
<dbReference type="InterPro" id="IPR028150">
    <property type="entry name" value="Lustrin_cystein"/>
</dbReference>
<protein>
    <submittedName>
        <fullName evidence="8">BPTI/Kunitz inhibitor domain-containing protein</fullName>
    </submittedName>
</protein>
<evidence type="ECO:0000313" key="8">
    <source>
        <dbReference type="WBParaSite" id="PgR085_g014_t01"/>
    </source>
</evidence>
<feature type="compositionally biased region" description="Low complexity" evidence="4">
    <location>
        <begin position="339"/>
        <end position="351"/>
    </location>
</feature>
<evidence type="ECO:0000256" key="1">
    <source>
        <dbReference type="ARBA" id="ARBA00022690"/>
    </source>
</evidence>
<feature type="compositionally biased region" description="Basic and acidic residues" evidence="4">
    <location>
        <begin position="2779"/>
        <end position="2804"/>
    </location>
</feature>
<organism evidence="7 8">
    <name type="scientific">Parascaris univalens</name>
    <name type="common">Nematode worm</name>
    <dbReference type="NCBI Taxonomy" id="6257"/>
    <lineage>
        <taxon>Eukaryota</taxon>
        <taxon>Metazoa</taxon>
        <taxon>Ecdysozoa</taxon>
        <taxon>Nematoda</taxon>
        <taxon>Chromadorea</taxon>
        <taxon>Rhabditida</taxon>
        <taxon>Spirurina</taxon>
        <taxon>Ascaridomorpha</taxon>
        <taxon>Ascaridoidea</taxon>
        <taxon>Ascarididae</taxon>
        <taxon>Parascaris</taxon>
    </lineage>
</organism>
<feature type="region of interest" description="Disordered" evidence="4">
    <location>
        <begin position="2351"/>
        <end position="2388"/>
    </location>
</feature>
<feature type="domain" description="BPTI/Kunitz inhibitor" evidence="6">
    <location>
        <begin position="144"/>
        <end position="194"/>
    </location>
</feature>
<evidence type="ECO:0000256" key="5">
    <source>
        <dbReference type="SAM" id="SignalP"/>
    </source>
</evidence>
<feature type="compositionally biased region" description="Low complexity" evidence="4">
    <location>
        <begin position="383"/>
        <end position="394"/>
    </location>
</feature>
<dbReference type="Pfam" id="PF14625">
    <property type="entry name" value="Lustrin_cystein"/>
    <property type="match status" value="3"/>
</dbReference>
<dbReference type="PANTHER" id="PTHR10083">
    <property type="entry name" value="KUNITZ-TYPE PROTEASE INHIBITOR-RELATED"/>
    <property type="match status" value="1"/>
</dbReference>
<feature type="region of interest" description="Disordered" evidence="4">
    <location>
        <begin position="1669"/>
        <end position="1693"/>
    </location>
</feature>
<dbReference type="SUPFAM" id="SSF57362">
    <property type="entry name" value="BPTI-like"/>
    <property type="match status" value="9"/>
</dbReference>
<feature type="domain" description="BPTI/Kunitz inhibitor" evidence="6">
    <location>
        <begin position="767"/>
        <end position="817"/>
    </location>
</feature>
<keyword evidence="5" id="KW-0732">Signal</keyword>
<evidence type="ECO:0000259" key="6">
    <source>
        <dbReference type="PROSITE" id="PS50279"/>
    </source>
</evidence>
<feature type="compositionally biased region" description="Low complexity" evidence="4">
    <location>
        <begin position="828"/>
        <end position="841"/>
    </location>
</feature>
<feature type="domain" description="BPTI/Kunitz inhibitor" evidence="6">
    <location>
        <begin position="2209"/>
        <end position="2259"/>
    </location>
</feature>
<dbReference type="InterPro" id="IPR020901">
    <property type="entry name" value="Prtase_inh_Kunz-CS"/>
</dbReference>
<feature type="domain" description="BPTI/Kunitz inhibitor" evidence="6">
    <location>
        <begin position="535"/>
        <end position="587"/>
    </location>
</feature>
<dbReference type="CDD" id="cd00109">
    <property type="entry name" value="Kunitz-type"/>
    <property type="match status" value="6"/>
</dbReference>
<feature type="region of interest" description="Disordered" evidence="4">
    <location>
        <begin position="679"/>
        <end position="755"/>
    </location>
</feature>
<feature type="compositionally biased region" description="Polar residues" evidence="4">
    <location>
        <begin position="1122"/>
        <end position="1136"/>
    </location>
</feature>
<feature type="region of interest" description="Disordered" evidence="4">
    <location>
        <begin position="2771"/>
        <end position="2818"/>
    </location>
</feature>
<feature type="region of interest" description="Disordered" evidence="4">
    <location>
        <begin position="2592"/>
        <end position="2667"/>
    </location>
</feature>
<evidence type="ECO:0000313" key="7">
    <source>
        <dbReference type="Proteomes" id="UP000887569"/>
    </source>
</evidence>
<dbReference type="FunFam" id="4.10.410.10:FF:000035">
    <property type="entry name" value="Protein CBR-MLT-11"/>
    <property type="match status" value="1"/>
</dbReference>
<feature type="compositionally biased region" description="Polar residues" evidence="4">
    <location>
        <begin position="2619"/>
        <end position="2641"/>
    </location>
</feature>
<feature type="signal peptide" evidence="5">
    <location>
        <begin position="1"/>
        <end position="19"/>
    </location>
</feature>
<feature type="compositionally biased region" description="Polar residues" evidence="4">
    <location>
        <begin position="1671"/>
        <end position="1692"/>
    </location>
</feature>
<feature type="domain" description="BPTI/Kunitz inhibitor" evidence="6">
    <location>
        <begin position="262"/>
        <end position="312"/>
    </location>
</feature>
<dbReference type="InterPro" id="IPR002223">
    <property type="entry name" value="Kunitz_BPTI"/>
</dbReference>
<reference evidence="8" key="1">
    <citation type="submission" date="2022-11" db="UniProtKB">
        <authorList>
            <consortium name="WormBaseParasite"/>
        </authorList>
    </citation>
    <scope>IDENTIFICATION</scope>
</reference>
<feature type="chain" id="PRO_5036758813" evidence="5">
    <location>
        <begin position="20"/>
        <end position="2969"/>
    </location>
</feature>
<feature type="domain" description="BPTI/Kunitz inhibitor" evidence="6">
    <location>
        <begin position="2144"/>
        <end position="2194"/>
    </location>
</feature>
<dbReference type="InterPro" id="IPR006150">
    <property type="entry name" value="Cys_repeat_1"/>
</dbReference>
<dbReference type="InterPro" id="IPR050098">
    <property type="entry name" value="TFPI/VKTCI-like"/>
</dbReference>
<dbReference type="Gene3D" id="4.10.410.10">
    <property type="entry name" value="Pancreatic trypsin inhibitor Kunitz domain"/>
    <property type="match status" value="9"/>
</dbReference>
<keyword evidence="2" id="KW-0722">Serine protease inhibitor</keyword>
<feature type="compositionally biased region" description="Polar residues" evidence="4">
    <location>
        <begin position="2351"/>
        <end position="2367"/>
    </location>
</feature>
<name>A0A915C3H6_PARUN</name>
<sequence>MQGTLALVALAALISVALTGEVDPCKRQPFRGRCPAVNGGIQMRSQFVLRYYLRENECVSYPFGHCSQDENEPRLFRYKEECEDACLRGDISPTIGKHSENFNEQIYTTVAPEQLETAPIETQPTNVAPKSGIAEARKPASSECSAAAEEGPCGSSITRWYYDENVQLCKPFQYSGCGGNGNNYGSKFACERRCAPVFGAGKCLKGVEPLKTIHGAPVNCAKTACPSGYKCSVVQQISVCCPISDPSKEAGVLHSGVDADVCQLPKERGPCDKYELRFYYNNDLKECKYFFFGGCEGNGNNFERVEDCERTCGRELPEAEEEDQAKGTTIAELPTRQLTSASTGASSTSIAEKTEAVTRTDSSSSHFQSETSPSLKAVEKQQASSASDSDSNAADIEENEIKAGTAEPIESPNQTIELSRSSKIEAFTPNSPVQTTHPVEPLSPLINDQDTGTPVEPLLPENRCIHSRDPGNCNGQFVRWYWDSNVKICEVFIYTGCNGNGNNFASREECISVCHREDALPAATKVEQPDLANVCEHEIDAGECKGEFQRFAFDAKLGECRAFVYGGCGGTTLSTNVCEHPIEVGDCSGVFARFAYDLVANECRQFTYGGCGGNGNNFATLADCRTLCVKGRPIERPDCPPLDVMLCIEPCIIFSNRRGCQECVCPVIPPNNVVGATNSITGPVSPSGALPTMQTDRPPSPPSPSAAPSSASPSASAQPPRQASVATLNSFDKGPLVSQQQAEKPRQPYPLSPAQRIPNIADLGEKCTQPLDAGPCKNFTPRWYFNVSSTTCEKFDYGGCAGNRNHFFSKNECEIHCGRFARAFAAESRQSAPQQPVQAVPRRQEQPAGQEVNASKNTQKTIASNVAQSENIDKLHQLEGFNFSNFSRTSTHYETQQSTESESSIFTSYKGPVMRNSVDVQTGDSHRIILTNSEGDSINLRSELAKFDPTKVSRGAHQKIIHHDSFSNLLPSAPDVVVEDIYVTSTRRPAFITWDHDPFIKITTRTPARMSTSRTDTILLAPVSKLFVFSGSSNSASASHGSMGTSTNESASIAASRGSFVKLKQTNEYMQSQNVSDSKYSFDIDFTTSRSAAGMMTSSTDLKTTTATKAITTERSAISMPLPTSTISQNTSSESTYESKNDARPTSASSNNVNFSTALISEGMKRPQAFKPIVVNSAWPTANADEEGTAHARLAIAPSANPRAFSVVKSSFDGVDAGGVKSSYTDASMETTYSSTQPLLPASAVAEKSISPHPYTDTIPSTSAPEITEVPLLLSLNLKPPPMQDRRPPPRGAQQILLPGTVFTDDDETIKHFERPVEESKADDILDITYGTVLPLPDILRTRSSTPPTISSGQLSEAKLDSSVASAQNSNSTTSRKMNSSTNAIEQENISGIAENDQRRVGIDGITDVVIAVGGPGNEPLTTTVESGTSSGSAVNTIMKQSNAWSGQEAGSSMHNTNNIHSSNVSSLILSKAFQRNSTTYETDLETLGQEHNIQQSDGSSLTRNIASSGPNLEKHKWGVHMPEDPYLSTDIQDITAHMSGDMETSSSNLLSTNEGNYVNYSSLTSINTQSAASSLLNAANSSQLRSEQSTGFVSSDHGTKSLQENIFASATTQLHKEVTTTEASAGNISVTQYPSVQTVSPGRSNDSAGTLEGKVEVSSAVIEDIKTQSHNESGLEASASSGQQTVASSKSDILAEGDRQKELTTSASHSEVSLKISTSDASDKGSLLRTDMRRNQTAKVFKVPPVTNEDLTDTFHSPLIENKEKGFSENDVRESATVQSLHQNYVGLSKQAADGNIQQQAEKESSFATKLLSNPQTLETEDHAQYFAPSDSRIESPQFESKPQEHITLVNTSHLQNVTSNSNSGTVLQGTSDAVVQQVKDRKFESMPVMETTISVSAVPIATATMNVANTVTTTPTSTIITATTTTTKATTVVTSAAAVQAIPETTPSEKISLDVIAAAIEKTEKEHFIPAAPIVAISHTPPSLSSSAAELSTESVQITTPSIPSISLSTIAATPEIVSVTHSVSQSSARFESHEGTVEQFARPALSPLNIDDENAENVETVEEISENPTTEFALTESEEEEEEEPTEQEATHLPKQFVSSSNSDEVEIFGPPLRPSVVPHKEAPRIIGASPSPIEIDEETCVLPPEAGPCVEYVPRWFYNSQTGNCEQFSYGSCGGNTNNFMDRQTCEAKCQSGSDSIKSQVPDRCTHEKDEGYGGGYNVKWYFNIRNLRCEQMVYQGEGGNDNQFSSLGDCQTSCVPMEGIGFSPKPVRITQPTVSTLLTEEEFTRESIPRSRRIMQKKINHHHSATNRAFHGTVIADSVNEHGQISESASSKPTADKLYKKIQAHATANATKKTEVETTSAVDSHGPEFSSSQDELDTAESISSKSEFEYNTELLNKKPLAAIDSQMPILAPSAPMKINYQNGGRIHKAEDEWVDEVVEVPPQKGLEQILSGIELPAHASGVTISEEQRIPVCPNGLRAIQSADGKPVMCLPGKNRCPGTSSCYFNGIDFFCCPNEEDPYDKHVFGGYNGDEERHGYKSLKASLNIRSLADEKIRRVRRAASPTAAFSFDLASHPARFDGYFENVRKPSKKAKSRPRTNAALIHHGTRDGTENAVYSTGEANSKESAAVSRASTGKESAKETSSEADSSPMSTPPTMCPDGSDALLDENSGLPLKCGSGFDGQALCPVGFYCSIDSERNGRLCCPFGIYGSNIPPPPVIAPYLGLRRPNPGEVIDRGSLLSDPKPPRLTTPKTMVAIAPELKESLAAANEDEDVSHTEESMENTKERGEYTNEGDEVHTSELTSSENGHGSAEAVEENVNVVAPTPEGSLDDQKGEGPYGRMLLKPTNKQQLQVNNKGYPGVELKSAREENDGVQIDIGEGEDPFESDQLPAKKPLDRSACHLKPTEGRSCYENETAPKTNLQYFYSRRDRKCKLYFYRGCGGNANRFEKKRDCETLCMVSSFL</sequence>
<keyword evidence="7" id="KW-1185">Reference proteome</keyword>
<dbReference type="PROSITE" id="PS50279">
    <property type="entry name" value="BPTI_KUNITZ_2"/>
    <property type="match status" value="9"/>
</dbReference>
<feature type="region of interest" description="Disordered" evidence="4">
    <location>
        <begin position="1122"/>
        <end position="1151"/>
    </location>
</feature>
<feature type="compositionally biased region" description="Polar residues" evidence="4">
    <location>
        <begin position="1363"/>
        <end position="1390"/>
    </location>
</feature>
<keyword evidence="1" id="KW-0646">Protease inhibitor</keyword>
<feature type="region of interest" description="Disordered" evidence="4">
    <location>
        <begin position="317"/>
        <end position="394"/>
    </location>
</feature>
<feature type="region of interest" description="Disordered" evidence="4">
    <location>
        <begin position="828"/>
        <end position="859"/>
    </location>
</feature>
<dbReference type="Proteomes" id="UP000887569">
    <property type="component" value="Unplaced"/>
</dbReference>